<sequence>MDLTRSAIAFEGKFSNFRRPGFCRLDSFAMAPRFSFYAVANGRNTGIYSSWDECKKQVDGYANAKFKKFGTKMEALDFIREHDQLKVCTKVILKKKQEYERRASTKSGDGYERNTAGFVVVYTDGACSNNNKRSKALAGYGVFWNVDHPANESGPVTGEQTNNRGEVTAVIRAIEIAMKNGLDALCVRTDSQFLIDSMTKWVKGWRKNGWKTVSGEPVKNIELMKRLDELTQSIRVVYEKVPAHSGVYGNEMADRLATQAVKKAKKQKQTN</sequence>
<dbReference type="FunFam" id="3.40.970.10:FF:000001">
    <property type="entry name" value="Ribonuclease H1"/>
    <property type="match status" value="1"/>
</dbReference>
<name>A0AAF3FHU0_9BILA</name>
<evidence type="ECO:0000256" key="7">
    <source>
        <dbReference type="ARBA" id="ARBA00022801"/>
    </source>
</evidence>
<dbReference type="PANTHER" id="PTHR10642:SF26">
    <property type="entry name" value="RIBONUCLEASE H1"/>
    <property type="match status" value="1"/>
</dbReference>
<dbReference type="GO" id="GO:0043137">
    <property type="term" value="P:DNA replication, removal of RNA primer"/>
    <property type="evidence" value="ECO:0007669"/>
    <property type="project" value="TreeGrafter"/>
</dbReference>
<keyword evidence="11" id="KW-1185">Reference proteome</keyword>
<evidence type="ECO:0000256" key="4">
    <source>
        <dbReference type="ARBA" id="ARBA00022722"/>
    </source>
</evidence>
<dbReference type="InterPro" id="IPR009027">
    <property type="entry name" value="Ribosomal_bL9/RNase_H1_N"/>
</dbReference>
<keyword evidence="5 9" id="KW-0479">Metal-binding</keyword>
<evidence type="ECO:0000256" key="5">
    <source>
        <dbReference type="ARBA" id="ARBA00022723"/>
    </source>
</evidence>
<reference evidence="12" key="1">
    <citation type="submission" date="2024-02" db="UniProtKB">
        <authorList>
            <consortium name="WormBaseParasite"/>
        </authorList>
    </citation>
    <scope>IDENTIFICATION</scope>
</reference>
<evidence type="ECO:0000256" key="6">
    <source>
        <dbReference type="ARBA" id="ARBA00022759"/>
    </source>
</evidence>
<dbReference type="PIRSF" id="PIRSF036852">
    <property type="entry name" value="Ribonuclease_H1_euk"/>
    <property type="match status" value="1"/>
</dbReference>
<comment type="catalytic activity">
    <reaction evidence="1 9">
        <text>Endonucleolytic cleavage to 5'-phosphomonoester.</text>
        <dbReference type="EC" id="3.1.26.4"/>
    </reaction>
</comment>
<dbReference type="InterPro" id="IPR011320">
    <property type="entry name" value="RNase_H1_N"/>
</dbReference>
<dbReference type="GO" id="GO:0004523">
    <property type="term" value="F:RNA-DNA hybrid ribonuclease activity"/>
    <property type="evidence" value="ECO:0007669"/>
    <property type="project" value="UniProtKB-UniRule"/>
</dbReference>
<dbReference type="Pfam" id="PF01693">
    <property type="entry name" value="Cauli_VI"/>
    <property type="match status" value="1"/>
</dbReference>
<keyword evidence="6 9" id="KW-0255">Endonuclease</keyword>
<dbReference type="CDD" id="cd09280">
    <property type="entry name" value="RNase_HI_eukaryote_like"/>
    <property type="match status" value="1"/>
</dbReference>
<dbReference type="Gene3D" id="3.30.420.10">
    <property type="entry name" value="Ribonuclease H-like superfamily/Ribonuclease H"/>
    <property type="match status" value="1"/>
</dbReference>
<comment type="function">
    <text evidence="9">Endonuclease that specifically degrades the RNA of RNA-DNA hybrids.</text>
</comment>
<dbReference type="PANTHER" id="PTHR10642">
    <property type="entry name" value="RIBONUCLEASE H1"/>
    <property type="match status" value="1"/>
</dbReference>
<dbReference type="PROSITE" id="PS50879">
    <property type="entry name" value="RNASE_H_1"/>
    <property type="match status" value="1"/>
</dbReference>
<feature type="domain" description="RNase H type-1" evidence="10">
    <location>
        <begin position="115"/>
        <end position="262"/>
    </location>
</feature>
<evidence type="ECO:0000256" key="8">
    <source>
        <dbReference type="ARBA" id="ARBA00022842"/>
    </source>
</evidence>
<keyword evidence="7 9" id="KW-0378">Hydrolase</keyword>
<organism evidence="11 12">
    <name type="scientific">Mesorhabditis belari</name>
    <dbReference type="NCBI Taxonomy" id="2138241"/>
    <lineage>
        <taxon>Eukaryota</taxon>
        <taxon>Metazoa</taxon>
        <taxon>Ecdysozoa</taxon>
        <taxon>Nematoda</taxon>
        <taxon>Chromadorea</taxon>
        <taxon>Rhabditida</taxon>
        <taxon>Rhabditina</taxon>
        <taxon>Rhabditomorpha</taxon>
        <taxon>Rhabditoidea</taxon>
        <taxon>Rhabditidae</taxon>
        <taxon>Mesorhabditinae</taxon>
        <taxon>Mesorhabditis</taxon>
    </lineage>
</organism>
<comment type="similarity">
    <text evidence="3 9">Belongs to the RNase H family.</text>
</comment>
<dbReference type="InterPro" id="IPR017067">
    <property type="entry name" value="RNase_H1_euk"/>
</dbReference>
<evidence type="ECO:0000256" key="2">
    <source>
        <dbReference type="ARBA" id="ARBA00001946"/>
    </source>
</evidence>
<evidence type="ECO:0000256" key="3">
    <source>
        <dbReference type="ARBA" id="ARBA00005300"/>
    </source>
</evidence>
<evidence type="ECO:0000259" key="10">
    <source>
        <dbReference type="PROSITE" id="PS50879"/>
    </source>
</evidence>
<dbReference type="InterPro" id="IPR002156">
    <property type="entry name" value="RNaseH_domain"/>
</dbReference>
<dbReference type="WBParaSite" id="MBELARI_LOCUS6200">
    <property type="protein sequence ID" value="MBELARI_LOCUS6200"/>
    <property type="gene ID" value="MBELARI_LOCUS6200"/>
</dbReference>
<dbReference type="InterPro" id="IPR050092">
    <property type="entry name" value="RNase_H"/>
</dbReference>
<dbReference type="Proteomes" id="UP000887575">
    <property type="component" value="Unassembled WGS sequence"/>
</dbReference>
<dbReference type="AlphaFoldDB" id="A0AAF3FHU0"/>
<dbReference type="GO" id="GO:0000287">
    <property type="term" value="F:magnesium ion binding"/>
    <property type="evidence" value="ECO:0007669"/>
    <property type="project" value="UniProtKB-UniRule"/>
</dbReference>
<dbReference type="Pfam" id="PF00075">
    <property type="entry name" value="RNase_H"/>
    <property type="match status" value="1"/>
</dbReference>
<accession>A0AAF3FHU0</accession>
<evidence type="ECO:0000256" key="1">
    <source>
        <dbReference type="ARBA" id="ARBA00000077"/>
    </source>
</evidence>
<dbReference type="GO" id="GO:0003676">
    <property type="term" value="F:nucleic acid binding"/>
    <property type="evidence" value="ECO:0007669"/>
    <property type="project" value="UniProtKB-UniRule"/>
</dbReference>
<dbReference type="InterPro" id="IPR012337">
    <property type="entry name" value="RNaseH-like_sf"/>
</dbReference>
<keyword evidence="8 9" id="KW-0460">Magnesium</keyword>
<evidence type="ECO:0000256" key="9">
    <source>
        <dbReference type="PIRNR" id="PIRNR036852"/>
    </source>
</evidence>
<dbReference type="SUPFAM" id="SSF53098">
    <property type="entry name" value="Ribonuclease H-like"/>
    <property type="match status" value="1"/>
</dbReference>
<comment type="cofactor">
    <cofactor evidence="2 9">
        <name>Mg(2+)</name>
        <dbReference type="ChEBI" id="CHEBI:18420"/>
    </cofactor>
</comment>
<evidence type="ECO:0000313" key="12">
    <source>
        <dbReference type="WBParaSite" id="MBELARI_LOCUS6200"/>
    </source>
</evidence>
<dbReference type="SUPFAM" id="SSF55658">
    <property type="entry name" value="L9 N-domain-like"/>
    <property type="match status" value="1"/>
</dbReference>
<evidence type="ECO:0000313" key="11">
    <source>
        <dbReference type="Proteomes" id="UP000887575"/>
    </source>
</evidence>
<dbReference type="InterPro" id="IPR037056">
    <property type="entry name" value="RNase_H1_N_sf"/>
</dbReference>
<proteinExistence type="inferred from homology"/>
<dbReference type="EC" id="3.1.26.4" evidence="9"/>
<protein>
    <recommendedName>
        <fullName evidence="9">Ribonuclease H1</fullName>
        <shortName evidence="9">RNase H1</shortName>
        <ecNumber evidence="9">3.1.26.4</ecNumber>
    </recommendedName>
</protein>
<dbReference type="Gene3D" id="3.40.970.10">
    <property type="entry name" value="Ribonuclease H1, N-terminal domain"/>
    <property type="match status" value="1"/>
</dbReference>
<dbReference type="InterPro" id="IPR036397">
    <property type="entry name" value="RNaseH_sf"/>
</dbReference>
<keyword evidence="4 9" id="KW-0540">Nuclease</keyword>